<dbReference type="PANTHER" id="PTHR32305">
    <property type="match status" value="1"/>
</dbReference>
<organism evidence="1 2">
    <name type="scientific">Cellvibrio japonicus (strain Ueda107)</name>
    <name type="common">Pseudomonas fluorescens subsp. cellulosa</name>
    <dbReference type="NCBI Taxonomy" id="498211"/>
    <lineage>
        <taxon>Bacteria</taxon>
        <taxon>Pseudomonadati</taxon>
        <taxon>Pseudomonadota</taxon>
        <taxon>Gammaproteobacteria</taxon>
        <taxon>Cellvibrionales</taxon>
        <taxon>Cellvibrionaceae</taxon>
        <taxon>Cellvibrio</taxon>
    </lineage>
</organism>
<dbReference type="eggNOG" id="COG3209">
    <property type="taxonomic scope" value="Bacteria"/>
</dbReference>
<dbReference type="KEGG" id="cja:CJA_2093"/>
<sequence>MLTKNQKSSLAGALLPIQDVSYEWDVVGNLKSRWNQSSNIGRTARKNLQESFCYDGLNRLIKSYASTLVGSCSLTVANQDVEYDGLGNITRKAGVGNYTYSGKGSHAVTSTTNDGTYTYDNNGNQVGGYGRSIVYSSYDQPTSIAKGTTTTEFNYGPDRSRWQRIDTKGLQKTYTQYLGNVERIEVHGSGIVEWKRYIAGAIYTLRTTATTNGSGISYGIQRTDKSFVYNDHLGSLDVVVNNTGTITHTASFDVWGNRRSAENWSGSFSASSLSLANYTQPITQRGYTGHEMLDDSGLIHMNGRIYDQKTSRFLQADPFIQAASDTQSYNRYSYVRNNPLNATDPSGYFWNFVISAVVTYAVGDYAKRNNIGWLAQLASVAGCVTGNAAICAGAAFGSTYGATGNLGLAFVVGVTAGAMSGMPVGNAAQKAARLVAGAVLGGASSMISGGEFGHGFISAGLGTLAGGRFGSGPGGFVVATVVGGTISDMTGGKFKNGAASAAFAFAMQWAVSSVRENKVAAKWLEYEEKNPAPTNETTQQRLDRIHKGVKELGYTQGAPKDHVLNVRVGDVESRNAAELVDINNVRLNKKFVSSVSDARIAFTLAHEYIHIADMLAAGVTTGAEWEGTLGHFKSEMRAYEWQNNHAAEFGYSKFDVQGHHESIIQCYKQNVRSIEYGSGFTIGC</sequence>
<dbReference type="STRING" id="498211.CJA_2093"/>
<reference evidence="1 2" key="1">
    <citation type="journal article" date="2008" name="J. Bacteriol.">
        <title>Insights into plant cell wall degradation from the genome sequence of the soil bacterium Cellvibrio japonicus.</title>
        <authorList>
            <person name="Deboy R.T."/>
            <person name="Mongodin E.F."/>
            <person name="Fouts D.E."/>
            <person name="Tailford L.E."/>
            <person name="Khouri H."/>
            <person name="Emerson J.B."/>
            <person name="Mohamoud Y."/>
            <person name="Watkins K."/>
            <person name="Henrissat B."/>
            <person name="Gilbert H.J."/>
            <person name="Nelson K.E."/>
        </authorList>
    </citation>
    <scope>NUCLEOTIDE SEQUENCE [LARGE SCALE GENOMIC DNA]</scope>
    <source>
        <strain evidence="1 2">Ueda107</strain>
    </source>
</reference>
<dbReference type="Gene3D" id="2.180.10.10">
    <property type="entry name" value="RHS repeat-associated core"/>
    <property type="match status" value="1"/>
</dbReference>
<dbReference type="NCBIfam" id="TIGR03696">
    <property type="entry name" value="Rhs_assc_core"/>
    <property type="match status" value="1"/>
</dbReference>
<gene>
    <name evidence="1" type="ordered locus">CJA_2093</name>
</gene>
<dbReference type="InterPro" id="IPR022385">
    <property type="entry name" value="Rhs_assc_core"/>
</dbReference>
<dbReference type="RefSeq" id="WP_012487700.1">
    <property type="nucleotide sequence ID" value="NC_010995.1"/>
</dbReference>
<evidence type="ECO:0000313" key="1">
    <source>
        <dbReference type="EMBL" id="ACE83005.1"/>
    </source>
</evidence>
<protein>
    <submittedName>
        <fullName evidence="1">Rhs family protein</fullName>
    </submittedName>
</protein>
<dbReference type="Proteomes" id="UP000001036">
    <property type="component" value="Chromosome"/>
</dbReference>
<dbReference type="InterPro" id="IPR050708">
    <property type="entry name" value="T6SS_VgrG/RHS"/>
</dbReference>
<dbReference type="OrthoDB" id="9815414at2"/>
<dbReference type="HOGENOM" id="CLU_402104_0_0_6"/>
<keyword evidence="2" id="KW-1185">Reference proteome</keyword>
<name>B3PIF3_CELJU</name>
<accession>B3PIF3</accession>
<dbReference type="EMBL" id="CP000934">
    <property type="protein sequence ID" value="ACE83005.1"/>
    <property type="molecule type" value="Genomic_DNA"/>
</dbReference>
<dbReference type="AlphaFoldDB" id="B3PIF3"/>
<dbReference type="PANTHER" id="PTHR32305:SF15">
    <property type="entry name" value="PROTEIN RHSA-RELATED"/>
    <property type="match status" value="1"/>
</dbReference>
<evidence type="ECO:0000313" key="2">
    <source>
        <dbReference type="Proteomes" id="UP000001036"/>
    </source>
</evidence>
<proteinExistence type="predicted"/>